<dbReference type="InterPro" id="IPR001753">
    <property type="entry name" value="Enoyl-CoA_hydra/iso"/>
</dbReference>
<evidence type="ECO:0000313" key="3">
    <source>
        <dbReference type="Proteomes" id="UP000061839"/>
    </source>
</evidence>
<evidence type="ECO:0008006" key="4">
    <source>
        <dbReference type="Google" id="ProtNLM"/>
    </source>
</evidence>
<dbReference type="Gene3D" id="3.90.226.10">
    <property type="entry name" value="2-enoyl-CoA Hydratase, Chain A, domain 1"/>
    <property type="match status" value="1"/>
</dbReference>
<dbReference type="EMBL" id="CP011005">
    <property type="protein sequence ID" value="AJT43114.1"/>
    <property type="molecule type" value="Genomic_DNA"/>
</dbReference>
<keyword evidence="3" id="KW-1185">Reference proteome</keyword>
<dbReference type="Gene3D" id="1.10.12.10">
    <property type="entry name" value="Lyase 2-enoyl-coa Hydratase, Chain A, domain 2"/>
    <property type="match status" value="1"/>
</dbReference>
<evidence type="ECO:0000256" key="1">
    <source>
        <dbReference type="ARBA" id="ARBA00005254"/>
    </source>
</evidence>
<sequence>MTASRTGQGRIQSRVDQSVGWIVIDNPAKRNALSSQMCLALIEAIELLSNDQAVKVIALTGAGTDFSAGVDISELPEVLFDQEAPEGPQDHLSAVDMALSSVSKPTFALVAGICMGGAWQLASACDVLLACTNTRLAITPAKLGIIYPQRGVERLLQRVGLDRAKYLLFSGNEIPAALAERWGLFTELIPEDSFQQRATELLQTVARRSQFTIHTMKALIDPAASTGVPAADAARLQAAWQAAWLDSVDGEDFKIGRRAFLAGEVPEFRWQPAV</sequence>
<dbReference type="HOGENOM" id="CLU_009834_7_3_11"/>
<dbReference type="InterPro" id="IPR029045">
    <property type="entry name" value="ClpP/crotonase-like_dom_sf"/>
</dbReference>
<reference evidence="2 3" key="1">
    <citation type="journal article" date="2015" name="Genome Announc.">
        <title>Complete Genome Sequencing of Protease-Producing Novel Arthrobacter sp. Strain IHBB 11108 Using PacBio Single-Molecule Real-Time Sequencing Technology.</title>
        <authorList>
            <person name="Kiran S."/>
            <person name="Swarnkar M.K."/>
            <person name="Pal M."/>
            <person name="Thakur R."/>
            <person name="Tewari R."/>
            <person name="Singh A.K."/>
            <person name="Gulati A."/>
        </authorList>
    </citation>
    <scope>NUCLEOTIDE SEQUENCE [LARGE SCALE GENOMIC DNA]</scope>
    <source>
        <strain evidence="2 3">IHBB 11108</strain>
    </source>
</reference>
<protein>
    <recommendedName>
        <fullName evidence="4">Enoyl-CoA hydratase</fullName>
    </recommendedName>
</protein>
<dbReference type="InterPro" id="IPR014748">
    <property type="entry name" value="Enoyl-CoA_hydra_C"/>
</dbReference>
<dbReference type="AlphaFoldDB" id="A0A0D4C3K7"/>
<dbReference type="PANTHER" id="PTHR43802:SF1">
    <property type="entry name" value="IP11341P-RELATED"/>
    <property type="match status" value="1"/>
</dbReference>
<organism evidence="2 3">
    <name type="scientific">Psychromicrobium lacuslunae</name>
    <dbReference type="NCBI Taxonomy" id="1618207"/>
    <lineage>
        <taxon>Bacteria</taxon>
        <taxon>Bacillati</taxon>
        <taxon>Actinomycetota</taxon>
        <taxon>Actinomycetes</taxon>
        <taxon>Micrococcales</taxon>
        <taxon>Micrococcaceae</taxon>
        <taxon>Psychromicrobium</taxon>
    </lineage>
</organism>
<dbReference type="Proteomes" id="UP000061839">
    <property type="component" value="Chromosome"/>
</dbReference>
<dbReference type="PATRIC" id="fig|1618207.4.peg.2571"/>
<name>A0A0D4C3K7_9MICC</name>
<accession>A0A0D4C3K7</accession>
<gene>
    <name evidence="2" type="ORF">UM93_12685</name>
</gene>
<dbReference type="CDD" id="cd06558">
    <property type="entry name" value="crotonase-like"/>
    <property type="match status" value="1"/>
</dbReference>
<dbReference type="Pfam" id="PF00378">
    <property type="entry name" value="ECH_1"/>
    <property type="match status" value="1"/>
</dbReference>
<dbReference type="GO" id="GO:0003824">
    <property type="term" value="F:catalytic activity"/>
    <property type="evidence" value="ECO:0007669"/>
    <property type="project" value="UniProtKB-ARBA"/>
</dbReference>
<dbReference type="KEGG" id="ari:UM93_12685"/>
<proteinExistence type="inferred from homology"/>
<dbReference type="PANTHER" id="PTHR43802">
    <property type="entry name" value="ENOYL-COA HYDRATASE"/>
    <property type="match status" value="1"/>
</dbReference>
<comment type="similarity">
    <text evidence="1">Belongs to the enoyl-CoA hydratase/isomerase family.</text>
</comment>
<dbReference type="STRING" id="1618207.UM93_12685"/>
<dbReference type="SUPFAM" id="SSF52096">
    <property type="entry name" value="ClpP/crotonase"/>
    <property type="match status" value="1"/>
</dbReference>
<evidence type="ECO:0000313" key="2">
    <source>
        <dbReference type="EMBL" id="AJT43114.1"/>
    </source>
</evidence>